<name>A0A9N8ENB7_9STRA</name>
<dbReference type="Proteomes" id="UP001153069">
    <property type="component" value="Unassembled WGS sequence"/>
</dbReference>
<keyword evidence="2" id="KW-1185">Reference proteome</keyword>
<proteinExistence type="predicted"/>
<organism evidence="1 2">
    <name type="scientific">Seminavis robusta</name>
    <dbReference type="NCBI Taxonomy" id="568900"/>
    <lineage>
        <taxon>Eukaryota</taxon>
        <taxon>Sar</taxon>
        <taxon>Stramenopiles</taxon>
        <taxon>Ochrophyta</taxon>
        <taxon>Bacillariophyta</taxon>
        <taxon>Bacillariophyceae</taxon>
        <taxon>Bacillariophycidae</taxon>
        <taxon>Naviculales</taxon>
        <taxon>Naviculaceae</taxon>
        <taxon>Seminavis</taxon>
    </lineage>
</organism>
<gene>
    <name evidence="1" type="ORF">SEMRO_1381_G267850.1</name>
</gene>
<comment type="caution">
    <text evidence="1">The sequence shown here is derived from an EMBL/GenBank/DDBJ whole genome shotgun (WGS) entry which is preliminary data.</text>
</comment>
<accession>A0A9N8ENB7</accession>
<dbReference type="AlphaFoldDB" id="A0A9N8ENB7"/>
<sequence length="159" mass="18366">MPPLGEDAAVPEDLPRWELSERFGFSGPTDPALDKYVEETATLSKAFHEKYEGKLKDVSLKQVISEYEQISIRRGTVGSYLSLEYDTQLDNDEVKKRKDALGQLQSQTYGDHLEWFSLDLAAMEEADLQVQYEKDPSLKEYKAYIDEERRFKPHNLAKE</sequence>
<reference evidence="1" key="1">
    <citation type="submission" date="2020-06" db="EMBL/GenBank/DDBJ databases">
        <authorList>
            <consortium name="Plant Systems Biology data submission"/>
        </authorList>
    </citation>
    <scope>NUCLEOTIDE SEQUENCE</scope>
    <source>
        <strain evidence="1">D6</strain>
    </source>
</reference>
<evidence type="ECO:0000313" key="2">
    <source>
        <dbReference type="Proteomes" id="UP001153069"/>
    </source>
</evidence>
<dbReference type="Gene3D" id="1.20.140.70">
    <property type="entry name" value="Oligopeptidase f, N-terminal domain"/>
    <property type="match status" value="1"/>
</dbReference>
<evidence type="ECO:0000313" key="1">
    <source>
        <dbReference type="EMBL" id="CAB9523134.1"/>
    </source>
</evidence>
<dbReference type="EMBL" id="CAICTM010001379">
    <property type="protein sequence ID" value="CAB9523134.1"/>
    <property type="molecule type" value="Genomic_DNA"/>
</dbReference>
<protein>
    <submittedName>
        <fullName evidence="1">Oligopeptidase F</fullName>
    </submittedName>
</protein>